<keyword evidence="2" id="KW-1133">Transmembrane helix</keyword>
<keyword evidence="4" id="KW-1185">Reference proteome</keyword>
<evidence type="ECO:0000313" key="4">
    <source>
        <dbReference type="Proteomes" id="UP001500037"/>
    </source>
</evidence>
<dbReference type="EMBL" id="BAAALF010000007">
    <property type="protein sequence ID" value="GAA1219830.1"/>
    <property type="molecule type" value="Genomic_DNA"/>
</dbReference>
<feature type="compositionally biased region" description="Polar residues" evidence="1">
    <location>
        <begin position="357"/>
        <end position="366"/>
    </location>
</feature>
<dbReference type="PANTHER" id="PTHR37507:SF2">
    <property type="entry name" value="SPORULATION PROTEIN YDCC"/>
    <property type="match status" value="1"/>
</dbReference>
<keyword evidence="2" id="KW-0812">Transmembrane</keyword>
<reference evidence="3 4" key="1">
    <citation type="journal article" date="2019" name="Int. J. Syst. Evol. Microbiol.">
        <title>The Global Catalogue of Microorganisms (GCM) 10K type strain sequencing project: providing services to taxonomists for standard genome sequencing and annotation.</title>
        <authorList>
            <consortium name="The Broad Institute Genomics Platform"/>
            <consortium name="The Broad Institute Genome Sequencing Center for Infectious Disease"/>
            <person name="Wu L."/>
            <person name="Ma J."/>
        </authorList>
    </citation>
    <scope>NUCLEOTIDE SEQUENCE [LARGE SCALE GENOMIC DNA]</scope>
    <source>
        <strain evidence="3 4">JCM 13004</strain>
    </source>
</reference>
<feature type="region of interest" description="Disordered" evidence="1">
    <location>
        <begin position="305"/>
        <end position="338"/>
    </location>
</feature>
<dbReference type="Proteomes" id="UP001500037">
    <property type="component" value="Unassembled WGS sequence"/>
</dbReference>
<proteinExistence type="predicted"/>
<dbReference type="InterPro" id="IPR052944">
    <property type="entry name" value="Sporulation_related"/>
</dbReference>
<protein>
    <submittedName>
        <fullName evidence="3">Outer membrane lipoprotein carrier protein LolA</fullName>
    </submittedName>
</protein>
<sequence>MTQYAGFDDEQDGQVYRAGRRTAARVLVPVAIAAVAALGVGLVPALANDGTAPELPQLTAQQLVAKALGTTTQTLSGTVQVSTDLGVPAQLLDLAGRGGGAAGVAGSAGQAGGSGQARQQGSASADPQAKLAQLLAGDHTLRVSADGPEHQRIALVEPLAEYDLIHNGDQLWAWDSASNQAVHLTAPQGGSRAQQPKHPLTDLPTTPEEAAQRFLTASAGTSQVTVAGTTTVAGRSAYQLSVKPARSGSTIGEVRIAIDSATGTPLAVVATATGGSTVLDVHFSSVSFAKPDAKTFDFTAPKGAKVVEQSAKDQPGDAEKQQGQQGQQHPQGQDAPQVIGSDWNTVLSFRLPADSGATASGNTAQGQKGRHQGMPSASALVKSLGKPVAGGTLISTKVLNVLVTDDGRVFAGAVTLPVLQSAAGVK</sequence>
<feature type="compositionally biased region" description="Basic and acidic residues" evidence="1">
    <location>
        <begin position="310"/>
        <end position="320"/>
    </location>
</feature>
<dbReference type="SUPFAM" id="SSF89392">
    <property type="entry name" value="Prokaryotic lipoproteins and lipoprotein localization factors"/>
    <property type="match status" value="1"/>
</dbReference>
<dbReference type="Gene3D" id="2.50.20.10">
    <property type="entry name" value="Lipoprotein localisation LolA/LolB/LppX"/>
    <property type="match status" value="1"/>
</dbReference>
<evidence type="ECO:0000256" key="1">
    <source>
        <dbReference type="SAM" id="MobiDB-lite"/>
    </source>
</evidence>
<dbReference type="InterPro" id="IPR029046">
    <property type="entry name" value="LolA/LolB/LppX"/>
</dbReference>
<dbReference type="RefSeq" id="WP_344439033.1">
    <property type="nucleotide sequence ID" value="NZ_BAAALF010000007.1"/>
</dbReference>
<accession>A0ABN1VUK3</accession>
<feature type="region of interest" description="Disordered" evidence="1">
    <location>
        <begin position="103"/>
        <end position="128"/>
    </location>
</feature>
<dbReference type="PANTHER" id="PTHR37507">
    <property type="entry name" value="SPORULATION PROTEIN YDCC"/>
    <property type="match status" value="1"/>
</dbReference>
<keyword evidence="3" id="KW-0449">Lipoprotein</keyword>
<comment type="caution">
    <text evidence="3">The sequence shown here is derived from an EMBL/GenBank/DDBJ whole genome shotgun (WGS) entry which is preliminary data.</text>
</comment>
<feature type="region of interest" description="Disordered" evidence="1">
    <location>
        <begin position="354"/>
        <end position="373"/>
    </location>
</feature>
<gene>
    <name evidence="3" type="ORF">GCM10009665_07340</name>
</gene>
<feature type="compositionally biased region" description="Low complexity" evidence="1">
    <location>
        <begin position="116"/>
        <end position="125"/>
    </location>
</feature>
<organism evidence="3 4">
    <name type="scientific">Kitasatospora nipponensis</name>
    <dbReference type="NCBI Taxonomy" id="258049"/>
    <lineage>
        <taxon>Bacteria</taxon>
        <taxon>Bacillati</taxon>
        <taxon>Actinomycetota</taxon>
        <taxon>Actinomycetes</taxon>
        <taxon>Kitasatosporales</taxon>
        <taxon>Streptomycetaceae</taxon>
        <taxon>Kitasatospora</taxon>
    </lineage>
</organism>
<keyword evidence="2" id="KW-0472">Membrane</keyword>
<feature type="transmembrane region" description="Helical" evidence="2">
    <location>
        <begin position="26"/>
        <end position="47"/>
    </location>
</feature>
<name>A0ABN1VUK3_9ACTN</name>
<feature type="compositionally biased region" description="Low complexity" evidence="1">
    <location>
        <begin position="321"/>
        <end position="333"/>
    </location>
</feature>
<evidence type="ECO:0000256" key="2">
    <source>
        <dbReference type="SAM" id="Phobius"/>
    </source>
</evidence>
<evidence type="ECO:0000313" key="3">
    <source>
        <dbReference type="EMBL" id="GAA1219830.1"/>
    </source>
</evidence>